<name>A0A4Z1IKK0_9HELO</name>
<comment type="caution">
    <text evidence="1">The sequence shown here is derived from an EMBL/GenBank/DDBJ whole genome shotgun (WGS) entry which is preliminary data.</text>
</comment>
<accession>A0A4Z1IKK0</accession>
<organism evidence="1 2">
    <name type="scientific">Botrytis elliptica</name>
    <dbReference type="NCBI Taxonomy" id="278938"/>
    <lineage>
        <taxon>Eukaryota</taxon>
        <taxon>Fungi</taxon>
        <taxon>Dikarya</taxon>
        <taxon>Ascomycota</taxon>
        <taxon>Pezizomycotina</taxon>
        <taxon>Leotiomycetes</taxon>
        <taxon>Helotiales</taxon>
        <taxon>Sclerotiniaceae</taxon>
        <taxon>Botrytis</taxon>
    </lineage>
</organism>
<gene>
    <name evidence="1" type="ORF">BELL_1126g00020</name>
</gene>
<evidence type="ECO:0000313" key="1">
    <source>
        <dbReference type="EMBL" id="TGO62189.1"/>
    </source>
</evidence>
<reference evidence="1 2" key="1">
    <citation type="submission" date="2017-12" db="EMBL/GenBank/DDBJ databases">
        <title>Comparative genomics of Botrytis spp.</title>
        <authorList>
            <person name="Valero-Jimenez C.A."/>
            <person name="Tapia P."/>
            <person name="Veloso J."/>
            <person name="Silva-Moreno E."/>
            <person name="Staats M."/>
            <person name="Valdes J.H."/>
            <person name="Van Kan J.A.L."/>
        </authorList>
    </citation>
    <scope>NUCLEOTIDE SEQUENCE [LARGE SCALE GENOMIC DNA]</scope>
    <source>
        <strain evidence="1 2">Be9601</strain>
    </source>
</reference>
<evidence type="ECO:0000313" key="2">
    <source>
        <dbReference type="Proteomes" id="UP000297229"/>
    </source>
</evidence>
<dbReference type="Proteomes" id="UP000297229">
    <property type="component" value="Unassembled WGS sequence"/>
</dbReference>
<proteinExistence type="predicted"/>
<dbReference type="EMBL" id="PQXM01001124">
    <property type="protein sequence ID" value="TGO62189.1"/>
    <property type="molecule type" value="Genomic_DNA"/>
</dbReference>
<sequence length="85" mass="9889">MSSINLSPYQAYRYSKSKCKNKTLEESPPTQKMMNCKGDSLNTEFRSDIKATLKPQLREEQEKLNINGIKIYLMHLLYNKSNRAS</sequence>
<keyword evidence="2" id="KW-1185">Reference proteome</keyword>
<dbReference type="AlphaFoldDB" id="A0A4Z1IKK0"/>
<protein>
    <submittedName>
        <fullName evidence="1">Uncharacterized protein</fullName>
    </submittedName>
</protein>